<evidence type="ECO:0000256" key="2">
    <source>
        <dbReference type="SAM" id="MobiDB-lite"/>
    </source>
</evidence>
<comment type="caution">
    <text evidence="3">The sequence shown here is derived from an EMBL/GenBank/DDBJ whole genome shotgun (WGS) entry which is preliminary data.</text>
</comment>
<reference evidence="3 4" key="1">
    <citation type="submission" date="2024-04" db="EMBL/GenBank/DDBJ databases">
        <title>Tritrichomonas musculus Genome.</title>
        <authorList>
            <person name="Alves-Ferreira E."/>
            <person name="Grigg M."/>
            <person name="Lorenzi H."/>
            <person name="Galac M."/>
        </authorList>
    </citation>
    <scope>NUCLEOTIDE SEQUENCE [LARGE SCALE GENOMIC DNA]</scope>
    <source>
        <strain evidence="3 4">EAF2021</strain>
    </source>
</reference>
<dbReference type="PANTHER" id="PTHR11102">
    <property type="entry name" value="SEL-1-LIKE PROTEIN"/>
    <property type="match status" value="1"/>
</dbReference>
<gene>
    <name evidence="3" type="ORF">M9Y10_010253</name>
</gene>
<sequence>MASKVLPSLTSHQGSGINQHAKSKFGPNSRGLPRRTDKIKVSSPDHQIQLKPRVNNRLFQEKPPTSSKLPSTPTAPRSRIKPNSKLSGNGNDSFHSPQPKKTNLNNPTLTPSAPITVRHVSANQNQQLPSISSNINLSNSPKITSNKSSPNFSHSNSNNVITRHKSLSNTPTNSWIDTKNEVKAQADAGNIEAMFIYANILFTGRGVLTDRPGARKYFQKAAAQMQLADILLNGWGIPRNPQVACKYLMKAAETDNFDALCTLGKCYRDGIGVKKNLEEAEKRLRKGADQGHSGCQFELAQLLEMKGIEHKEEALSYYQKASNQGYPSASNYYLNLLNKKM</sequence>
<accession>A0ABR2GQ91</accession>
<dbReference type="Pfam" id="PF08238">
    <property type="entry name" value="Sel1"/>
    <property type="match status" value="3"/>
</dbReference>
<dbReference type="PANTHER" id="PTHR11102:SF160">
    <property type="entry name" value="ERAD-ASSOCIATED E3 UBIQUITIN-PROTEIN LIGASE COMPONENT HRD3"/>
    <property type="match status" value="1"/>
</dbReference>
<feature type="region of interest" description="Disordered" evidence="2">
    <location>
        <begin position="1"/>
        <end position="113"/>
    </location>
</feature>
<name>A0ABR2GQ91_9EUKA</name>
<feature type="compositionally biased region" description="Low complexity" evidence="2">
    <location>
        <begin position="63"/>
        <end position="76"/>
    </location>
</feature>
<dbReference type="Proteomes" id="UP001470230">
    <property type="component" value="Unassembled WGS sequence"/>
</dbReference>
<feature type="compositionally biased region" description="Polar residues" evidence="2">
    <location>
        <begin position="84"/>
        <end position="113"/>
    </location>
</feature>
<organism evidence="3 4">
    <name type="scientific">Tritrichomonas musculus</name>
    <dbReference type="NCBI Taxonomy" id="1915356"/>
    <lineage>
        <taxon>Eukaryota</taxon>
        <taxon>Metamonada</taxon>
        <taxon>Parabasalia</taxon>
        <taxon>Tritrichomonadida</taxon>
        <taxon>Tritrichomonadidae</taxon>
        <taxon>Tritrichomonas</taxon>
    </lineage>
</organism>
<dbReference type="SUPFAM" id="SSF81901">
    <property type="entry name" value="HCP-like"/>
    <property type="match status" value="1"/>
</dbReference>
<evidence type="ECO:0000313" key="4">
    <source>
        <dbReference type="Proteomes" id="UP001470230"/>
    </source>
</evidence>
<dbReference type="InterPro" id="IPR011990">
    <property type="entry name" value="TPR-like_helical_dom_sf"/>
</dbReference>
<keyword evidence="4" id="KW-1185">Reference proteome</keyword>
<comment type="similarity">
    <text evidence="1">Belongs to the sel-1 family.</text>
</comment>
<evidence type="ECO:0000256" key="1">
    <source>
        <dbReference type="ARBA" id="ARBA00038101"/>
    </source>
</evidence>
<feature type="compositionally biased region" description="Low complexity" evidence="2">
    <location>
        <begin position="129"/>
        <end position="159"/>
    </location>
</feature>
<dbReference type="InterPro" id="IPR006597">
    <property type="entry name" value="Sel1-like"/>
</dbReference>
<evidence type="ECO:0000313" key="3">
    <source>
        <dbReference type="EMBL" id="KAK8835400.1"/>
    </source>
</evidence>
<dbReference type="SMART" id="SM00671">
    <property type="entry name" value="SEL1"/>
    <property type="match status" value="4"/>
</dbReference>
<proteinExistence type="inferred from homology"/>
<feature type="compositionally biased region" description="Polar residues" evidence="2">
    <location>
        <begin position="8"/>
        <end position="20"/>
    </location>
</feature>
<dbReference type="InterPro" id="IPR050767">
    <property type="entry name" value="Sel1_AlgK"/>
</dbReference>
<dbReference type="EMBL" id="JAPFFF010000145">
    <property type="protein sequence ID" value="KAK8835400.1"/>
    <property type="molecule type" value="Genomic_DNA"/>
</dbReference>
<protein>
    <submittedName>
        <fullName evidence="3">Uncharacterized protein</fullName>
    </submittedName>
</protein>
<dbReference type="Gene3D" id="1.25.40.10">
    <property type="entry name" value="Tetratricopeptide repeat domain"/>
    <property type="match status" value="1"/>
</dbReference>
<feature type="region of interest" description="Disordered" evidence="2">
    <location>
        <begin position="129"/>
        <end position="169"/>
    </location>
</feature>